<accession>A0A7C4NNL4</accession>
<feature type="transmembrane region" description="Helical" evidence="6">
    <location>
        <begin position="275"/>
        <end position="303"/>
    </location>
</feature>
<feature type="transmembrane region" description="Helical" evidence="6">
    <location>
        <begin position="323"/>
        <end position="341"/>
    </location>
</feature>
<dbReference type="GO" id="GO:0022857">
    <property type="term" value="F:transmembrane transporter activity"/>
    <property type="evidence" value="ECO:0007669"/>
    <property type="project" value="InterPro"/>
</dbReference>
<feature type="transmembrane region" description="Helical" evidence="6">
    <location>
        <begin position="21"/>
        <end position="47"/>
    </location>
</feature>
<comment type="subcellular location">
    <subcellularLocation>
        <location evidence="1">Cell membrane</location>
        <topology evidence="1">Multi-pass membrane protein</topology>
    </subcellularLocation>
</comment>
<comment type="caution">
    <text evidence="8">The sequence shown here is derived from an EMBL/GenBank/DDBJ whole genome shotgun (WGS) entry which is preliminary data.</text>
</comment>
<evidence type="ECO:0000313" key="8">
    <source>
        <dbReference type="EMBL" id="HGQ65008.1"/>
    </source>
</evidence>
<evidence type="ECO:0000256" key="2">
    <source>
        <dbReference type="ARBA" id="ARBA00022475"/>
    </source>
</evidence>
<evidence type="ECO:0000256" key="3">
    <source>
        <dbReference type="ARBA" id="ARBA00022692"/>
    </source>
</evidence>
<protein>
    <submittedName>
        <fullName evidence="8">ABC transporter permease</fullName>
    </submittedName>
</protein>
<organism evidence="8">
    <name type="scientific">Ignisphaera aggregans</name>
    <dbReference type="NCBI Taxonomy" id="334771"/>
    <lineage>
        <taxon>Archaea</taxon>
        <taxon>Thermoproteota</taxon>
        <taxon>Thermoprotei</taxon>
        <taxon>Desulfurococcales</taxon>
        <taxon>Desulfurococcaceae</taxon>
        <taxon>Ignisphaera</taxon>
    </lineage>
</organism>
<feature type="transmembrane region" description="Helical" evidence="6">
    <location>
        <begin position="90"/>
        <end position="112"/>
    </location>
</feature>
<feature type="transmembrane region" description="Helical" evidence="6">
    <location>
        <begin position="243"/>
        <end position="263"/>
    </location>
</feature>
<reference evidence="8" key="1">
    <citation type="journal article" date="2020" name="mSystems">
        <title>Genome- and Community-Level Interaction Insights into Carbon Utilization and Element Cycling Functions of Hydrothermarchaeota in Hydrothermal Sediment.</title>
        <authorList>
            <person name="Zhou Z."/>
            <person name="Liu Y."/>
            <person name="Xu W."/>
            <person name="Pan J."/>
            <person name="Luo Z.H."/>
            <person name="Li M."/>
        </authorList>
    </citation>
    <scope>NUCLEOTIDE SEQUENCE [LARGE SCALE GENOMIC DNA]</scope>
    <source>
        <strain evidence="8">SpSt-637</strain>
        <strain evidence="7">SpSt-667</strain>
    </source>
</reference>
<evidence type="ECO:0000256" key="1">
    <source>
        <dbReference type="ARBA" id="ARBA00004651"/>
    </source>
</evidence>
<dbReference type="PANTHER" id="PTHR47089">
    <property type="entry name" value="ABC TRANSPORTER, PERMEASE PROTEIN"/>
    <property type="match status" value="1"/>
</dbReference>
<evidence type="ECO:0000256" key="5">
    <source>
        <dbReference type="ARBA" id="ARBA00023136"/>
    </source>
</evidence>
<dbReference type="GO" id="GO:0005886">
    <property type="term" value="C:plasma membrane"/>
    <property type="evidence" value="ECO:0007669"/>
    <property type="project" value="UniProtKB-SubCell"/>
</dbReference>
<keyword evidence="3 6" id="KW-0812">Transmembrane</keyword>
<keyword evidence="2" id="KW-1003">Cell membrane</keyword>
<dbReference type="InterPro" id="IPR001851">
    <property type="entry name" value="ABC_transp_permease"/>
</dbReference>
<evidence type="ECO:0000313" key="7">
    <source>
        <dbReference type="EMBL" id="HGQ35180.1"/>
    </source>
</evidence>
<dbReference type="EMBL" id="DTCK01000008">
    <property type="protein sequence ID" value="HGQ35180.1"/>
    <property type="molecule type" value="Genomic_DNA"/>
</dbReference>
<feature type="transmembrane region" description="Helical" evidence="6">
    <location>
        <begin position="118"/>
        <end position="138"/>
    </location>
</feature>
<feature type="transmembrane region" description="Helical" evidence="6">
    <location>
        <begin position="145"/>
        <end position="166"/>
    </location>
</feature>
<evidence type="ECO:0000256" key="6">
    <source>
        <dbReference type="SAM" id="Phobius"/>
    </source>
</evidence>
<feature type="transmembrane region" description="Helical" evidence="6">
    <location>
        <begin position="59"/>
        <end position="78"/>
    </location>
</feature>
<dbReference type="AlphaFoldDB" id="A0A7C4NNL4"/>
<name>A0A7C4NNL4_9CREN</name>
<feature type="transmembrane region" description="Helical" evidence="6">
    <location>
        <begin position="194"/>
        <end position="213"/>
    </location>
</feature>
<dbReference type="Pfam" id="PF02653">
    <property type="entry name" value="BPD_transp_2"/>
    <property type="match status" value="1"/>
</dbReference>
<dbReference type="PANTHER" id="PTHR47089:SF1">
    <property type="entry name" value="GUANOSINE ABC TRANSPORTER PERMEASE PROTEIN NUPP"/>
    <property type="match status" value="1"/>
</dbReference>
<dbReference type="CDD" id="cd06580">
    <property type="entry name" value="TM_PBP1_transp_TpRbsC_like"/>
    <property type="match status" value="1"/>
</dbReference>
<keyword evidence="5 6" id="KW-0472">Membrane</keyword>
<keyword evidence="4 6" id="KW-1133">Transmembrane helix</keyword>
<proteinExistence type="predicted"/>
<dbReference type="EMBL" id="DTBD01000066">
    <property type="protein sequence ID" value="HGQ65008.1"/>
    <property type="molecule type" value="Genomic_DNA"/>
</dbReference>
<gene>
    <name evidence="8" type="ORF">ENU08_07175</name>
    <name evidence="7" type="ORF">ENU41_00675</name>
</gene>
<evidence type="ECO:0000256" key="4">
    <source>
        <dbReference type="ARBA" id="ARBA00022989"/>
    </source>
</evidence>
<sequence length="350" mass="38362">MPRIAIVKRELHLLINIALRTCIAVAGIGIAVAILSSTLGIAIDSVLDKVVGAFTRPDILRYFVVFLPIGLGLTVAFQARLWNLGAEGQLVIGAIASTYVALFTSIGTIPVLGPISSLIFAAIAGGLWSLIPILLRIYLRVNEALLTLMMNYIAYYIVNYLVYGHWRGRYVYGYPETDLIPEPCRLPWLPGYSFSIYSLIAVMVLIPVIYFFLYRTRTGTAIRALGTSITAVELSGISSKRTAILAFVISGAIAGFIGGNEVLMYHRKLVPGEKIGAGMGFTSILVAWFADLNPLAIPLSAYYVSALHYLRMIVQVGELTEPVARFFTGIIFALLLISIFISKYKVMIRK</sequence>